<reference evidence="1 2" key="1">
    <citation type="submission" date="2018-11" db="EMBL/GenBank/DDBJ databases">
        <authorList>
            <consortium name="Pathogen Informatics"/>
        </authorList>
    </citation>
    <scope>NUCLEOTIDE SEQUENCE [LARGE SCALE GENOMIC DNA]</scope>
</reference>
<organism evidence="1 2">
    <name type="scientific">Dibothriocephalus latus</name>
    <name type="common">Fish tapeworm</name>
    <name type="synonym">Diphyllobothrium latum</name>
    <dbReference type="NCBI Taxonomy" id="60516"/>
    <lineage>
        <taxon>Eukaryota</taxon>
        <taxon>Metazoa</taxon>
        <taxon>Spiralia</taxon>
        <taxon>Lophotrochozoa</taxon>
        <taxon>Platyhelminthes</taxon>
        <taxon>Cestoda</taxon>
        <taxon>Eucestoda</taxon>
        <taxon>Diphyllobothriidea</taxon>
        <taxon>Diphyllobothriidae</taxon>
        <taxon>Dibothriocephalus</taxon>
    </lineage>
</organism>
<gene>
    <name evidence="1" type="ORF">DILT_LOCUS10982</name>
</gene>
<dbReference type="AlphaFoldDB" id="A0A3P7MB72"/>
<evidence type="ECO:0000313" key="2">
    <source>
        <dbReference type="Proteomes" id="UP000281553"/>
    </source>
</evidence>
<dbReference type="EMBL" id="UYRU01061593">
    <property type="protein sequence ID" value="VDN15151.1"/>
    <property type="molecule type" value="Genomic_DNA"/>
</dbReference>
<keyword evidence="2" id="KW-1185">Reference proteome</keyword>
<protein>
    <submittedName>
        <fullName evidence="1">Uncharacterized protein</fullName>
    </submittedName>
</protein>
<name>A0A3P7MB72_DIBLA</name>
<proteinExistence type="predicted"/>
<accession>A0A3P7MB72</accession>
<dbReference type="Proteomes" id="UP000281553">
    <property type="component" value="Unassembled WGS sequence"/>
</dbReference>
<sequence>MFHDEVHSQELPPECAIARFATLEREDPKRYFLHGFKVVLSGAAFAFRGAVTCDSKITADQGGHCTQESVVFFYGTIGPLSRYSLKAIKLYLSKPLGLESMGHERTRQLCGVLQLLFGSSAGLSGSCKGPRTAGVDTSRGACHSNYAN</sequence>
<evidence type="ECO:0000313" key="1">
    <source>
        <dbReference type="EMBL" id="VDN15151.1"/>
    </source>
</evidence>